<evidence type="ECO:0000313" key="8">
    <source>
        <dbReference type="EMBL" id="MFD2593264.1"/>
    </source>
</evidence>
<evidence type="ECO:0000256" key="5">
    <source>
        <dbReference type="ARBA" id="ARBA00023284"/>
    </source>
</evidence>
<dbReference type="InterPro" id="IPR036249">
    <property type="entry name" value="Thioredoxin-like_sf"/>
</dbReference>
<evidence type="ECO:0000313" key="9">
    <source>
        <dbReference type="Proteomes" id="UP001597459"/>
    </source>
</evidence>
<dbReference type="Gene3D" id="3.40.30.10">
    <property type="entry name" value="Glutaredoxin"/>
    <property type="match status" value="1"/>
</dbReference>
<comment type="caution">
    <text evidence="8">The sequence shown here is derived from an EMBL/GenBank/DDBJ whole genome shotgun (WGS) entry which is preliminary data.</text>
</comment>
<comment type="catalytic activity">
    <reaction evidence="6">
        <text>a hydroperoxide + [thioredoxin]-dithiol = an alcohol + [thioredoxin]-disulfide + H2O</text>
        <dbReference type="Rhea" id="RHEA:62620"/>
        <dbReference type="Rhea" id="RHEA-COMP:10698"/>
        <dbReference type="Rhea" id="RHEA-COMP:10700"/>
        <dbReference type="ChEBI" id="CHEBI:15377"/>
        <dbReference type="ChEBI" id="CHEBI:29950"/>
        <dbReference type="ChEBI" id="CHEBI:30879"/>
        <dbReference type="ChEBI" id="CHEBI:35924"/>
        <dbReference type="ChEBI" id="CHEBI:50058"/>
        <dbReference type="EC" id="1.11.1.24"/>
    </reaction>
</comment>
<dbReference type="SUPFAM" id="SSF52833">
    <property type="entry name" value="Thioredoxin-like"/>
    <property type="match status" value="1"/>
</dbReference>
<keyword evidence="1 6" id="KW-0575">Peroxidase</keyword>
<dbReference type="Proteomes" id="UP001597459">
    <property type="component" value="Unassembled WGS sequence"/>
</dbReference>
<dbReference type="HAMAP" id="MF_00269">
    <property type="entry name" value="Tpx"/>
    <property type="match status" value="1"/>
</dbReference>
<comment type="function">
    <text evidence="6">Thiol-specific peroxidase that catalyzes the reduction of hydrogen peroxide and organic hydroperoxides to water and alcohols, respectively. Plays a role in cell protection against oxidative stress by detoxifying peroxides.</text>
</comment>
<dbReference type="PANTHER" id="PTHR43110:SF1">
    <property type="entry name" value="THIOL PEROXIDASE"/>
    <property type="match status" value="1"/>
</dbReference>
<evidence type="ECO:0000259" key="7">
    <source>
        <dbReference type="PROSITE" id="PS51352"/>
    </source>
</evidence>
<keyword evidence="4 6" id="KW-1015">Disulfide bond</keyword>
<dbReference type="Pfam" id="PF08534">
    <property type="entry name" value="Redoxin"/>
    <property type="match status" value="1"/>
</dbReference>
<dbReference type="InterPro" id="IPR013766">
    <property type="entry name" value="Thioredoxin_domain"/>
</dbReference>
<dbReference type="EMBL" id="JBHULX010000045">
    <property type="protein sequence ID" value="MFD2593264.1"/>
    <property type="molecule type" value="Genomic_DNA"/>
</dbReference>
<sequence length="166" mass="17937">MASITLKGDTIHTSGVLPERNTQAPDFELINADLSVTKLSDYKGSRVVLNIFPSVDTGTCAASVRAFNKEANNLENTKVLCVSRDLPFAQARFCGAEGLENVVNHSDFKDGKFGKDYGVEIVDGPLQGLHSRAVVVLNEEGTVMYTEQVAEITEEPNYAAALEVLS</sequence>
<keyword evidence="5 6" id="KW-0676">Redox-active center</keyword>
<keyword evidence="3 6" id="KW-0560">Oxidoreductase</keyword>
<evidence type="ECO:0000256" key="4">
    <source>
        <dbReference type="ARBA" id="ARBA00023157"/>
    </source>
</evidence>
<feature type="active site" description="Cysteine sulfenic acid (-SOH) intermediate" evidence="6">
    <location>
        <position position="60"/>
    </location>
</feature>
<reference evidence="9" key="1">
    <citation type="journal article" date="2019" name="Int. J. Syst. Evol. Microbiol.">
        <title>The Global Catalogue of Microorganisms (GCM) 10K type strain sequencing project: providing services to taxonomists for standard genome sequencing and annotation.</title>
        <authorList>
            <consortium name="The Broad Institute Genomics Platform"/>
            <consortium name="The Broad Institute Genome Sequencing Center for Infectious Disease"/>
            <person name="Wu L."/>
            <person name="Ma J."/>
        </authorList>
    </citation>
    <scope>NUCLEOTIDE SEQUENCE [LARGE SCALE GENOMIC DNA]</scope>
    <source>
        <strain evidence="9">KCTC 42423</strain>
    </source>
</reference>
<dbReference type="PROSITE" id="PS51352">
    <property type="entry name" value="THIOREDOXIN_2"/>
    <property type="match status" value="1"/>
</dbReference>
<keyword evidence="9" id="KW-1185">Reference proteome</keyword>
<feature type="domain" description="Thioredoxin" evidence="7">
    <location>
        <begin position="18"/>
        <end position="166"/>
    </location>
</feature>
<comment type="subunit">
    <text evidence="6">Homodimer.</text>
</comment>
<dbReference type="InterPro" id="IPR013740">
    <property type="entry name" value="Redoxin"/>
</dbReference>
<comment type="miscellaneous">
    <text evidence="6">The active site is a conserved redox-active cysteine residue, the peroxidatic cysteine (C(P)), which makes the nucleophilic attack on the peroxide substrate. The peroxide oxidizes the C(P)-SH to cysteine sulfenic acid (C(P)-SOH), which then reacts with another cysteine residue, the resolving cysteine (C(R)), to form a disulfide bridge. The disulfide is subsequently reduced by an appropriate electron donor to complete the catalytic cycle. In this atypical 2-Cys peroxiredoxin, C(R) is present in the same subunit to form an intramolecular disulfide. The disulfide is subsequently reduced by thioredoxin.</text>
</comment>
<comment type="similarity">
    <text evidence="6">Belongs to the peroxiredoxin family. Tpx subfamily.</text>
</comment>
<gene>
    <name evidence="6 8" type="primary">tpx</name>
    <name evidence="8" type="ORF">ACFSTE_20665</name>
</gene>
<dbReference type="InterPro" id="IPR050455">
    <property type="entry name" value="Tpx_Peroxidase_subfamily"/>
</dbReference>
<dbReference type="PANTHER" id="PTHR43110">
    <property type="entry name" value="THIOL PEROXIDASE"/>
    <property type="match status" value="1"/>
</dbReference>
<evidence type="ECO:0000256" key="6">
    <source>
        <dbReference type="HAMAP-Rule" id="MF_00269"/>
    </source>
</evidence>
<organism evidence="8 9">
    <name type="scientific">Aquimarina hainanensis</name>
    <dbReference type="NCBI Taxonomy" id="1578017"/>
    <lineage>
        <taxon>Bacteria</taxon>
        <taxon>Pseudomonadati</taxon>
        <taxon>Bacteroidota</taxon>
        <taxon>Flavobacteriia</taxon>
        <taxon>Flavobacteriales</taxon>
        <taxon>Flavobacteriaceae</taxon>
        <taxon>Aquimarina</taxon>
    </lineage>
</organism>
<evidence type="ECO:0000256" key="1">
    <source>
        <dbReference type="ARBA" id="ARBA00022559"/>
    </source>
</evidence>
<dbReference type="InterPro" id="IPR018219">
    <property type="entry name" value="Tpx_CS"/>
</dbReference>
<evidence type="ECO:0000256" key="2">
    <source>
        <dbReference type="ARBA" id="ARBA00022862"/>
    </source>
</evidence>
<protein>
    <recommendedName>
        <fullName evidence="6">Thiol peroxidase</fullName>
        <shortName evidence="6">Tpx</shortName>
        <ecNumber evidence="6">1.11.1.24</ecNumber>
    </recommendedName>
    <alternativeName>
        <fullName evidence="6">Peroxiredoxin tpx</fullName>
        <shortName evidence="6">Prx</shortName>
    </alternativeName>
    <alternativeName>
        <fullName evidence="6">Thioredoxin peroxidase</fullName>
    </alternativeName>
    <alternativeName>
        <fullName evidence="6">Thioredoxin-dependent peroxiredoxin</fullName>
    </alternativeName>
</protein>
<keyword evidence="2 6" id="KW-0049">Antioxidant</keyword>
<dbReference type="RefSeq" id="WP_176030666.1">
    <property type="nucleotide sequence ID" value="NZ_JBHSJV010000001.1"/>
</dbReference>
<name>A0ABW5NEC9_9FLAO</name>
<dbReference type="EC" id="1.11.1.24" evidence="6"/>
<dbReference type="PROSITE" id="PS01265">
    <property type="entry name" value="TPX"/>
    <property type="match status" value="1"/>
</dbReference>
<dbReference type="NCBIfam" id="NF001808">
    <property type="entry name" value="PRK00522.1"/>
    <property type="match status" value="1"/>
</dbReference>
<feature type="disulfide bond" description="Redox-active" evidence="6">
    <location>
        <begin position="60"/>
        <end position="94"/>
    </location>
</feature>
<proteinExistence type="inferred from homology"/>
<evidence type="ECO:0000256" key="3">
    <source>
        <dbReference type="ARBA" id="ARBA00023002"/>
    </source>
</evidence>
<dbReference type="InterPro" id="IPR002065">
    <property type="entry name" value="TPX"/>
</dbReference>
<dbReference type="GO" id="GO:0004601">
    <property type="term" value="F:peroxidase activity"/>
    <property type="evidence" value="ECO:0007669"/>
    <property type="project" value="UniProtKB-KW"/>
</dbReference>
<dbReference type="CDD" id="cd03014">
    <property type="entry name" value="PRX_Atyp2cys"/>
    <property type="match status" value="1"/>
</dbReference>
<accession>A0ABW5NEC9</accession>